<sequence length="572" mass="67085">MNHNLTYAIYGINRVSKDFLYIFDKLNISLAFASKNETPKDFNRIISAPIISENEITGNRNKFDAIIVCDFDKSAKTKFLDKLGYKYGKDYFYEEDFFDVLDDSVLNPEKKPILIWGAGRKGEAFIRWNKWFDVEKVIDSNPKEEKLFGYQIVKPNDIIDWKDYFIIVTVVKNDDIINFLESKGLVYNKDYCKFYDFMSYPSMMLRQTIFEKKVYDFNCNTMLNHAEIGSQGNTICCCSTFIDNSLGYIVNTHKFHALWNSNIHKIMCLSNVNRTYSFCRTDMCPLFVGRHLSEQYNLAEPYPRFENSPNTVLVGFDYTCNLKCITCRSDYRFARDEDQRKIQGIADTFRKEILPGCEFLIMAGDGEVLMTKAYQSIYDDPAMKNVKYFRLLTNGLLFTPAKWKELREHTDAKIMMTVSIDAATPETYEKIRRGGRFDILKRNMEYAAKLRHSGELSYLRFNFVVQRMNYKEMPLFAEWGKQLGIDEVFFTKILNWGTYSHEEFRNISMMEEDGITPKPELEKVLETPVFSDKIVDLGTIRSHHQAVDLIDINNYYRWELERKVPGLFSEKC</sequence>
<evidence type="ECO:0000256" key="3">
    <source>
        <dbReference type="ARBA" id="ARBA00023004"/>
    </source>
</evidence>
<keyword evidence="7" id="KW-1185">Reference proteome</keyword>
<dbReference type="Pfam" id="PF04055">
    <property type="entry name" value="Radical_SAM"/>
    <property type="match status" value="1"/>
</dbReference>
<evidence type="ECO:0000259" key="5">
    <source>
        <dbReference type="Pfam" id="PF04055"/>
    </source>
</evidence>
<keyword evidence="2" id="KW-0479">Metal-binding</keyword>
<evidence type="ECO:0000256" key="4">
    <source>
        <dbReference type="ARBA" id="ARBA00023014"/>
    </source>
</evidence>
<organism evidence="6 7">
    <name type="scientific">Candidatus Weimeria bifida</name>
    <dbReference type="NCBI Taxonomy" id="2599074"/>
    <lineage>
        <taxon>Bacteria</taxon>
        <taxon>Bacillati</taxon>
        <taxon>Bacillota</taxon>
        <taxon>Clostridia</taxon>
        <taxon>Lachnospirales</taxon>
        <taxon>Lachnospiraceae</taxon>
        <taxon>Candidatus Weimeria</taxon>
    </lineage>
</organism>
<feature type="domain" description="Radical SAM core" evidence="5">
    <location>
        <begin position="319"/>
        <end position="450"/>
    </location>
</feature>
<proteinExistence type="predicted"/>
<protein>
    <submittedName>
        <fullName evidence="6">Radical SAM protein</fullName>
    </submittedName>
</protein>
<dbReference type="CDD" id="cd01335">
    <property type="entry name" value="Radical_SAM"/>
    <property type="match status" value="1"/>
</dbReference>
<dbReference type="EMBL" id="VOGC01000006">
    <property type="protein sequence ID" value="MQN01716.1"/>
    <property type="molecule type" value="Genomic_DNA"/>
</dbReference>
<comment type="caution">
    <text evidence="6">The sequence shown here is derived from an EMBL/GenBank/DDBJ whole genome shotgun (WGS) entry which is preliminary data.</text>
</comment>
<evidence type="ECO:0000313" key="6">
    <source>
        <dbReference type="EMBL" id="MQN01716.1"/>
    </source>
</evidence>
<evidence type="ECO:0000313" key="7">
    <source>
        <dbReference type="Proteomes" id="UP000460257"/>
    </source>
</evidence>
<dbReference type="GO" id="GO:0051536">
    <property type="term" value="F:iron-sulfur cluster binding"/>
    <property type="evidence" value="ECO:0007669"/>
    <property type="project" value="UniProtKB-KW"/>
</dbReference>
<dbReference type="InterPro" id="IPR007197">
    <property type="entry name" value="rSAM"/>
</dbReference>
<evidence type="ECO:0000256" key="2">
    <source>
        <dbReference type="ARBA" id="ARBA00022723"/>
    </source>
</evidence>
<dbReference type="PANTHER" id="PTHR11228:SF7">
    <property type="entry name" value="PQQA PEPTIDE CYCLASE"/>
    <property type="match status" value="1"/>
</dbReference>
<accession>A0A6N7IZE3</accession>
<dbReference type="InterPro" id="IPR058240">
    <property type="entry name" value="rSAM_sf"/>
</dbReference>
<name>A0A6N7IZE3_9FIRM</name>
<dbReference type="Gene3D" id="3.20.20.70">
    <property type="entry name" value="Aldolase class I"/>
    <property type="match status" value="1"/>
</dbReference>
<dbReference type="InterPro" id="IPR013785">
    <property type="entry name" value="Aldolase_TIM"/>
</dbReference>
<keyword evidence="1" id="KW-0949">S-adenosyl-L-methionine</keyword>
<dbReference type="SFLD" id="SFLDG01067">
    <property type="entry name" value="SPASM/twitch_domain_containing"/>
    <property type="match status" value="1"/>
</dbReference>
<dbReference type="PANTHER" id="PTHR11228">
    <property type="entry name" value="RADICAL SAM DOMAIN PROTEIN"/>
    <property type="match status" value="1"/>
</dbReference>
<dbReference type="SUPFAM" id="SSF102114">
    <property type="entry name" value="Radical SAM enzymes"/>
    <property type="match status" value="1"/>
</dbReference>
<evidence type="ECO:0000256" key="1">
    <source>
        <dbReference type="ARBA" id="ARBA00022691"/>
    </source>
</evidence>
<dbReference type="Gene3D" id="3.40.50.720">
    <property type="entry name" value="NAD(P)-binding Rossmann-like Domain"/>
    <property type="match status" value="1"/>
</dbReference>
<gene>
    <name evidence="6" type="ORF">FRC54_07325</name>
</gene>
<dbReference type="GO" id="GO:0046872">
    <property type="term" value="F:metal ion binding"/>
    <property type="evidence" value="ECO:0007669"/>
    <property type="project" value="UniProtKB-KW"/>
</dbReference>
<dbReference type="AlphaFoldDB" id="A0A6N7IZE3"/>
<dbReference type="SFLD" id="SFLDS00029">
    <property type="entry name" value="Radical_SAM"/>
    <property type="match status" value="1"/>
</dbReference>
<keyword evidence="4" id="KW-0411">Iron-sulfur</keyword>
<keyword evidence="3" id="KW-0408">Iron</keyword>
<dbReference type="InterPro" id="IPR050377">
    <property type="entry name" value="Radical_SAM_PqqE_MftC-like"/>
</dbReference>
<dbReference type="Proteomes" id="UP000460257">
    <property type="component" value="Unassembled WGS sequence"/>
</dbReference>
<reference evidence="6" key="1">
    <citation type="journal article" date="2020" name="Appl. Environ. Microbiol.">
        <title>Medium-Chain Fatty Acid Synthesis by 'Candidatus Weimeria bifida' gen. nov., sp. nov., and 'Candidatus Pseudoramibacter fermentans' sp. nov.</title>
        <authorList>
            <person name="Scarborough M.J."/>
            <person name="Myers K.S."/>
            <person name="Donohue T.J."/>
            <person name="Noguera D.R."/>
        </authorList>
    </citation>
    <scope>NUCLEOTIDE SEQUENCE</scope>
    <source>
        <strain evidence="6">LCO1.1</strain>
    </source>
</reference>
<dbReference type="GO" id="GO:0003824">
    <property type="term" value="F:catalytic activity"/>
    <property type="evidence" value="ECO:0007669"/>
    <property type="project" value="InterPro"/>
</dbReference>